<comment type="similarity">
    <text evidence="1">Belongs to the universal stress protein A family.</text>
</comment>
<organism evidence="3 4">
    <name type="scientific">Nesterenkonia rhizosphaerae</name>
    <dbReference type="NCBI Taxonomy" id="1348272"/>
    <lineage>
        <taxon>Bacteria</taxon>
        <taxon>Bacillati</taxon>
        <taxon>Actinomycetota</taxon>
        <taxon>Actinomycetes</taxon>
        <taxon>Micrococcales</taxon>
        <taxon>Micrococcaceae</taxon>
        <taxon>Nesterenkonia</taxon>
    </lineage>
</organism>
<dbReference type="EMBL" id="BAABLW010000005">
    <property type="protein sequence ID" value="GAA4917240.1"/>
    <property type="molecule type" value="Genomic_DNA"/>
</dbReference>
<dbReference type="SUPFAM" id="SSF52402">
    <property type="entry name" value="Adenine nucleotide alpha hydrolases-like"/>
    <property type="match status" value="1"/>
</dbReference>
<dbReference type="CDD" id="cd00293">
    <property type="entry name" value="USP-like"/>
    <property type="match status" value="1"/>
</dbReference>
<name>A0ABP9FV98_9MICC</name>
<dbReference type="Proteomes" id="UP001500368">
    <property type="component" value="Unassembled WGS sequence"/>
</dbReference>
<dbReference type="InterPro" id="IPR006016">
    <property type="entry name" value="UspA"/>
</dbReference>
<dbReference type="RefSeq" id="WP_345477057.1">
    <property type="nucleotide sequence ID" value="NZ_BAABLW010000005.1"/>
</dbReference>
<dbReference type="Gene3D" id="3.40.50.620">
    <property type="entry name" value="HUPs"/>
    <property type="match status" value="1"/>
</dbReference>
<keyword evidence="4" id="KW-1185">Reference proteome</keyword>
<dbReference type="PRINTS" id="PR01438">
    <property type="entry name" value="UNVRSLSTRESS"/>
</dbReference>
<reference evidence="4" key="1">
    <citation type="journal article" date="2019" name="Int. J. Syst. Evol. Microbiol.">
        <title>The Global Catalogue of Microorganisms (GCM) 10K type strain sequencing project: providing services to taxonomists for standard genome sequencing and annotation.</title>
        <authorList>
            <consortium name="The Broad Institute Genomics Platform"/>
            <consortium name="The Broad Institute Genome Sequencing Center for Infectious Disease"/>
            <person name="Wu L."/>
            <person name="Ma J."/>
        </authorList>
    </citation>
    <scope>NUCLEOTIDE SEQUENCE [LARGE SCALE GENOMIC DNA]</scope>
    <source>
        <strain evidence="4">JCM 19129</strain>
    </source>
</reference>
<feature type="domain" description="UspA" evidence="2">
    <location>
        <begin position="1"/>
        <end position="135"/>
    </location>
</feature>
<comment type="caution">
    <text evidence="3">The sequence shown here is derived from an EMBL/GenBank/DDBJ whole genome shotgun (WGS) entry which is preliminary data.</text>
</comment>
<evidence type="ECO:0000256" key="1">
    <source>
        <dbReference type="ARBA" id="ARBA00008791"/>
    </source>
</evidence>
<dbReference type="PANTHER" id="PTHR46268">
    <property type="entry name" value="STRESS RESPONSE PROTEIN NHAX"/>
    <property type="match status" value="1"/>
</dbReference>
<protein>
    <recommendedName>
        <fullName evidence="2">UspA domain-containing protein</fullName>
    </recommendedName>
</protein>
<proteinExistence type="inferred from homology"/>
<evidence type="ECO:0000313" key="3">
    <source>
        <dbReference type="EMBL" id="GAA4917240.1"/>
    </source>
</evidence>
<accession>A0ABP9FV98</accession>
<evidence type="ECO:0000313" key="4">
    <source>
        <dbReference type="Proteomes" id="UP001500368"/>
    </source>
</evidence>
<sequence length="141" mass="14500">MASPIVVGVDGSPTARKAAEVARDLAVKLGSPLHVFTAYVKDSVTPMKVGTEEWVASTADDAQETAERVVRNVVGDGDAVAASGQGAPADALIAYAEEIGAQLIVVGNQRMRGVSRVLGSVANSVSHNATCDVYIANTYAD</sequence>
<evidence type="ECO:0000259" key="2">
    <source>
        <dbReference type="Pfam" id="PF00582"/>
    </source>
</evidence>
<dbReference type="InterPro" id="IPR014729">
    <property type="entry name" value="Rossmann-like_a/b/a_fold"/>
</dbReference>
<gene>
    <name evidence="3" type="ORF">GCM10025790_10920</name>
</gene>
<dbReference type="Pfam" id="PF00582">
    <property type="entry name" value="Usp"/>
    <property type="match status" value="1"/>
</dbReference>
<dbReference type="InterPro" id="IPR006015">
    <property type="entry name" value="Universal_stress_UspA"/>
</dbReference>
<dbReference type="PANTHER" id="PTHR46268:SF6">
    <property type="entry name" value="UNIVERSAL STRESS PROTEIN UP12"/>
    <property type="match status" value="1"/>
</dbReference>